<accession>A0A4Z0P397</accession>
<dbReference type="EMBL" id="SRLA01000005">
    <property type="protein sequence ID" value="TGE04639.1"/>
    <property type="molecule type" value="Genomic_DNA"/>
</dbReference>
<dbReference type="AlphaFoldDB" id="A0A4Z0P397"/>
<keyword evidence="5" id="KW-1185">Reference proteome</keyword>
<dbReference type="OrthoDB" id="479677at2"/>
<protein>
    <submittedName>
        <fullName evidence="4">Terminase</fullName>
    </submittedName>
</protein>
<dbReference type="Pfam" id="PF17289">
    <property type="entry name" value="Terminase_6C"/>
    <property type="match status" value="1"/>
</dbReference>
<dbReference type="Gene3D" id="3.30.420.280">
    <property type="match status" value="1"/>
</dbReference>
<evidence type="ECO:0000256" key="2">
    <source>
        <dbReference type="SAM" id="MobiDB-lite"/>
    </source>
</evidence>
<dbReference type="Pfam" id="PF03237">
    <property type="entry name" value="Terminase_6N"/>
    <property type="match status" value="1"/>
</dbReference>
<evidence type="ECO:0000313" key="4">
    <source>
        <dbReference type="EMBL" id="TGE04639.1"/>
    </source>
</evidence>
<dbReference type="InterPro" id="IPR035421">
    <property type="entry name" value="Terminase_6C"/>
</dbReference>
<reference evidence="4 5" key="1">
    <citation type="submission" date="2019-04" db="EMBL/GenBank/DDBJ databases">
        <authorList>
            <person name="Feng G."/>
            <person name="Zhang J."/>
            <person name="Zhu H."/>
        </authorList>
    </citation>
    <scope>NUCLEOTIDE SEQUENCE [LARGE SCALE GENOMIC DNA]</scope>
    <source>
        <strain evidence="4 5">92R-1</strain>
    </source>
</reference>
<evidence type="ECO:0000313" key="5">
    <source>
        <dbReference type="Proteomes" id="UP000298337"/>
    </source>
</evidence>
<dbReference type="Gene3D" id="3.40.50.300">
    <property type="entry name" value="P-loop containing nucleotide triphosphate hydrolases"/>
    <property type="match status" value="1"/>
</dbReference>
<gene>
    <name evidence="4" type="ORF">EU556_20860</name>
</gene>
<comment type="caution">
    <text evidence="4">The sequence shown here is derived from an EMBL/GenBank/DDBJ whole genome shotgun (WGS) entry which is preliminary data.</text>
</comment>
<sequence>MPNLNRPQFEFIRLPHKFKAFVAGFGSGKTWVGCTDLCKHAMEFPGINSGYFAPTYGQIRDIFYPTIEEVAAEWGLTTKIHLSNKEVALYSGKKYRGTILCRSMEKPGDIVGFKIGKALIDELDVMKIDKAETAWRKIIARMRYNVPGLVNGISVTTTPEGFKFVYNQFVKQLREKPALRDLYGMVQASTYDNAINLPDDYISSLFASYPPQLIDAYLRGQFVNLASGSVYASFDRRLNHTNDTMRPREPLHIGMDFNVLNMTAIINVIRDGWPRTVGELTGVRDTPTMARMLRERYPDHSMTVYPDASGQAHKSVNASESDLSILRQNRFTVIVNSTNPAVKDRVNAMNAMILNGEGERRWLVNTDQCPRLTEALEQQAYDKNGEPDKSTGHDHPPDAQGYFINQRYPIRGRGVQRAVLHGV</sequence>
<keyword evidence="1" id="KW-1188">Viral release from host cell</keyword>
<evidence type="ECO:0000256" key="1">
    <source>
        <dbReference type="ARBA" id="ARBA00022612"/>
    </source>
</evidence>
<dbReference type="Proteomes" id="UP000298337">
    <property type="component" value="Unassembled WGS sequence"/>
</dbReference>
<proteinExistence type="predicted"/>
<name>A0A4Z0P397_9BACT</name>
<evidence type="ECO:0000259" key="3">
    <source>
        <dbReference type="Pfam" id="PF17289"/>
    </source>
</evidence>
<feature type="domain" description="Terminase large subunit gp17-like C-terminal" evidence="3">
    <location>
        <begin position="253"/>
        <end position="406"/>
    </location>
</feature>
<feature type="region of interest" description="Disordered" evidence="2">
    <location>
        <begin position="383"/>
        <end position="402"/>
    </location>
</feature>
<organism evidence="4 5">
    <name type="scientific">Hymenobacter fodinae</name>
    <dbReference type="NCBI Taxonomy" id="2510796"/>
    <lineage>
        <taxon>Bacteria</taxon>
        <taxon>Pseudomonadati</taxon>
        <taxon>Bacteroidota</taxon>
        <taxon>Cytophagia</taxon>
        <taxon>Cytophagales</taxon>
        <taxon>Hymenobacteraceae</taxon>
        <taxon>Hymenobacter</taxon>
    </lineage>
</organism>
<dbReference type="InterPro" id="IPR027417">
    <property type="entry name" value="P-loop_NTPase"/>
</dbReference>
<dbReference type="RefSeq" id="WP_135436083.1">
    <property type="nucleotide sequence ID" value="NZ_SRLA01000005.1"/>
</dbReference>
<feature type="compositionally biased region" description="Basic and acidic residues" evidence="2">
    <location>
        <begin position="383"/>
        <end position="397"/>
    </location>
</feature>